<feature type="region of interest" description="Disordered" evidence="1">
    <location>
        <begin position="52"/>
        <end position="143"/>
    </location>
</feature>
<gene>
    <name evidence="2" type="ORF">ER308_08770</name>
</gene>
<name>A0A411YEI6_9ACTN</name>
<feature type="compositionally biased region" description="Basic residues" evidence="1">
    <location>
        <begin position="106"/>
        <end position="128"/>
    </location>
</feature>
<evidence type="ECO:0000313" key="2">
    <source>
        <dbReference type="EMBL" id="QBI19635.1"/>
    </source>
</evidence>
<dbReference type="AlphaFoldDB" id="A0A411YEI6"/>
<evidence type="ECO:0000313" key="3">
    <source>
        <dbReference type="Proteomes" id="UP000291469"/>
    </source>
</evidence>
<dbReference type="KEGG" id="erz:ER308_08770"/>
<feature type="compositionally biased region" description="Low complexity" evidence="1">
    <location>
        <begin position="95"/>
        <end position="105"/>
    </location>
</feature>
<organism evidence="2 3">
    <name type="scientific">Egibacter rhizosphaerae</name>
    <dbReference type="NCBI Taxonomy" id="1670831"/>
    <lineage>
        <taxon>Bacteria</taxon>
        <taxon>Bacillati</taxon>
        <taxon>Actinomycetota</taxon>
        <taxon>Nitriliruptoria</taxon>
        <taxon>Egibacterales</taxon>
        <taxon>Egibacteraceae</taxon>
        <taxon>Egibacter</taxon>
    </lineage>
</organism>
<accession>A0A411YEI6</accession>
<sequence>MAIALWIERTYHRRRRQRGLGKLTPIEYETVLGHESGKPIRKVQRPDALVVAPHPRPTLGDRGRPRVPARRGCSARERWVTRPRGWRRRADGGCRRSAGRPARAPRVSRRRSLGPTRARPRKAARQRARAAAPRGLRWHRARR</sequence>
<dbReference type="Proteomes" id="UP000291469">
    <property type="component" value="Chromosome"/>
</dbReference>
<dbReference type="EMBL" id="CP036402">
    <property type="protein sequence ID" value="QBI19635.1"/>
    <property type="molecule type" value="Genomic_DNA"/>
</dbReference>
<keyword evidence="3" id="KW-1185">Reference proteome</keyword>
<dbReference type="OrthoDB" id="4281720at2"/>
<proteinExistence type="predicted"/>
<reference evidence="2 3" key="1">
    <citation type="submission" date="2019-01" db="EMBL/GenBank/DDBJ databases">
        <title>Egibacter rhizosphaerae EGI 80759T.</title>
        <authorList>
            <person name="Chen D.-D."/>
            <person name="Tian Y."/>
            <person name="Jiao J.-Y."/>
            <person name="Zhang X.-T."/>
            <person name="Zhang Y.-G."/>
            <person name="Zhang Y."/>
            <person name="Xiao M."/>
            <person name="Shu W.-S."/>
            <person name="Li W.-J."/>
        </authorList>
    </citation>
    <scope>NUCLEOTIDE SEQUENCE [LARGE SCALE GENOMIC DNA]</scope>
    <source>
        <strain evidence="2 3">EGI 80759</strain>
    </source>
</reference>
<protein>
    <recommendedName>
        <fullName evidence="4">Integrase catalytic domain-containing protein</fullName>
    </recommendedName>
</protein>
<evidence type="ECO:0008006" key="4">
    <source>
        <dbReference type="Google" id="ProtNLM"/>
    </source>
</evidence>
<evidence type="ECO:0000256" key="1">
    <source>
        <dbReference type="SAM" id="MobiDB-lite"/>
    </source>
</evidence>